<dbReference type="Gene3D" id="1.10.238.10">
    <property type="entry name" value="EF-hand"/>
    <property type="match status" value="1"/>
</dbReference>
<name>A0A2P6VI53_9CHLO</name>
<dbReference type="PANTHER" id="PTHR12281:SF12">
    <property type="entry name" value="DEFECTIVE IN CULLIN NEDDYLATION PROTEIN"/>
    <property type="match status" value="1"/>
</dbReference>
<dbReference type="STRING" id="554055.A0A2P6VI53"/>
<dbReference type="OrthoDB" id="286637at2759"/>
<accession>A0A2P6VI53</accession>
<reference evidence="3 4" key="1">
    <citation type="journal article" date="2018" name="Plant J.">
        <title>Genome sequences of Chlorella sorokiniana UTEX 1602 and Micractinium conductrix SAG 241.80: implications to maltose excretion by a green alga.</title>
        <authorList>
            <person name="Arriola M.B."/>
            <person name="Velmurugan N."/>
            <person name="Zhang Y."/>
            <person name="Plunkett M.H."/>
            <person name="Hondzo H."/>
            <person name="Barney B.M."/>
        </authorList>
    </citation>
    <scope>NUCLEOTIDE SEQUENCE [LARGE SCALE GENOMIC DNA]</scope>
    <source>
        <strain evidence="3 4">SAG 241.80</strain>
    </source>
</reference>
<dbReference type="GO" id="GO:0000151">
    <property type="term" value="C:ubiquitin ligase complex"/>
    <property type="evidence" value="ECO:0007669"/>
    <property type="project" value="TreeGrafter"/>
</dbReference>
<protein>
    <recommendedName>
        <fullName evidence="1">Defective in cullin neddylation protein</fullName>
    </recommendedName>
</protein>
<dbReference type="InterPro" id="IPR014764">
    <property type="entry name" value="DCN-prot"/>
</dbReference>
<dbReference type="EMBL" id="LHPF02000006">
    <property type="protein sequence ID" value="PSC73760.1"/>
    <property type="molecule type" value="Genomic_DNA"/>
</dbReference>
<dbReference type="InterPro" id="IPR005176">
    <property type="entry name" value="PONY_dom"/>
</dbReference>
<dbReference type="GO" id="GO:0032182">
    <property type="term" value="F:ubiquitin-like protein binding"/>
    <property type="evidence" value="ECO:0007669"/>
    <property type="project" value="TreeGrafter"/>
</dbReference>
<keyword evidence="4" id="KW-1185">Reference proteome</keyword>
<dbReference type="GO" id="GO:0097602">
    <property type="term" value="F:cullin family protein binding"/>
    <property type="evidence" value="ECO:0007669"/>
    <property type="project" value="TreeGrafter"/>
</dbReference>
<dbReference type="Proteomes" id="UP000239649">
    <property type="component" value="Unassembled WGS sequence"/>
</dbReference>
<gene>
    <name evidence="3" type="ORF">C2E20_2883</name>
</gene>
<dbReference type="AlphaFoldDB" id="A0A2P6VI53"/>
<dbReference type="PANTHER" id="PTHR12281">
    <property type="entry name" value="RP42 RELATED"/>
    <property type="match status" value="1"/>
</dbReference>
<proteinExistence type="predicted"/>
<dbReference type="Pfam" id="PF03556">
    <property type="entry name" value="Cullin_binding"/>
    <property type="match status" value="1"/>
</dbReference>
<sequence>MKRRRAAGVTSPKAGSKDVSKLDSLFNAYRDPGSSEDVIGPEGVEKLCHDLKVDPTDRLVLLLAWKMGAVKMGFFSREEFKAGLSELGVTAMAALRKALPGLAGEVRHPHAFESFHAFAFRFCLTEPGQKIVDVETAAQMLPLVLPEGRFVAPFCEFLTQQNDYKKMNLDQWNNFLRFSREVAPDFSNVDDNPAWPVLLDNFVEWQREQMQEGTRY</sequence>
<dbReference type="PROSITE" id="PS51229">
    <property type="entry name" value="DCUN1"/>
    <property type="match status" value="1"/>
</dbReference>
<evidence type="ECO:0000256" key="1">
    <source>
        <dbReference type="RuleBase" id="RU410713"/>
    </source>
</evidence>
<organism evidence="3 4">
    <name type="scientific">Micractinium conductrix</name>
    <dbReference type="NCBI Taxonomy" id="554055"/>
    <lineage>
        <taxon>Eukaryota</taxon>
        <taxon>Viridiplantae</taxon>
        <taxon>Chlorophyta</taxon>
        <taxon>core chlorophytes</taxon>
        <taxon>Trebouxiophyceae</taxon>
        <taxon>Chlorellales</taxon>
        <taxon>Chlorellaceae</taxon>
        <taxon>Chlorella clade</taxon>
        <taxon>Micractinium</taxon>
    </lineage>
</organism>
<dbReference type="GO" id="GO:0031624">
    <property type="term" value="F:ubiquitin conjugating enzyme binding"/>
    <property type="evidence" value="ECO:0007669"/>
    <property type="project" value="TreeGrafter"/>
</dbReference>
<dbReference type="Gene3D" id="1.10.238.200">
    <property type="entry name" value="Cullin, PONY binding domain"/>
    <property type="match status" value="1"/>
</dbReference>
<comment type="function">
    <text evidence="1">Neddylation of cullins play an essential role in the regulation of SCF-type complexes activity.</text>
</comment>
<dbReference type="GO" id="GO:0045116">
    <property type="term" value="P:protein neddylation"/>
    <property type="evidence" value="ECO:0007669"/>
    <property type="project" value="TreeGrafter"/>
</dbReference>
<evidence type="ECO:0000259" key="2">
    <source>
        <dbReference type="PROSITE" id="PS51229"/>
    </source>
</evidence>
<comment type="caution">
    <text evidence="3">The sequence shown here is derived from an EMBL/GenBank/DDBJ whole genome shotgun (WGS) entry which is preliminary data.</text>
</comment>
<feature type="domain" description="DCUN1" evidence="2">
    <location>
        <begin position="17"/>
        <end position="207"/>
    </location>
</feature>
<dbReference type="InterPro" id="IPR042460">
    <property type="entry name" value="DCN1-like_PONY"/>
</dbReference>
<evidence type="ECO:0000313" key="4">
    <source>
        <dbReference type="Proteomes" id="UP000239649"/>
    </source>
</evidence>
<evidence type="ECO:0000313" key="3">
    <source>
        <dbReference type="EMBL" id="PSC73760.1"/>
    </source>
</evidence>